<sequence length="556" mass="61496">MSNLTGSRYLLYVVKHHATVPGEVDSNCWDVPSSGRNLNCQLHWLQRKLWRASINAADAPPSDASPKTGYTAGRPAAEDRAGSVPSTVVPAEDSYQLDRYFQKVQVGATDQSSCTMGGTNDDAATDTGDTSSDSNPEGSLSGNCSREMVSAALGMTRERIAAAHLLLLFVSTGGLLRMCTEKELCAVFKLMFGVNLTVDDLRTLERYGDGSTAARNDAIRCENELRAQTQEMNMAPVVEACGVIKTLLLEIVPMCGVHRYYGPGQYHLTNKHLVEHVYDDIAKHGWKCVPDFLCLADECLTPMDLEIERAMAANRGKAPFSPGQLRRKQASLKKRTRETWLAFAQHFGDFNGDEFTNTPDDEIIKQSKMRTRVRMNMAIEESGSFEQWFKQPGSWIEKSLMDKADTMKGGRIERGYNGQRPPSEEYNVRLATWQPRGLSSHCTGVAISLASPSTSARSGGGGSTNPAARVVQECYEWWARRGTQWAPPASLHPGTASTQLFDAVAALVMLPYQRFLVFDIRLYPIRQPTVLKRKAIIDIACSTHHNETHAYAEETD</sequence>
<evidence type="ECO:0000313" key="3">
    <source>
        <dbReference type="Proteomes" id="UP001190700"/>
    </source>
</evidence>
<evidence type="ECO:0000256" key="1">
    <source>
        <dbReference type="SAM" id="MobiDB-lite"/>
    </source>
</evidence>
<reference evidence="2 3" key="1">
    <citation type="journal article" date="2015" name="Genome Biol. Evol.">
        <title>Comparative Genomics of a Bacterivorous Green Alga Reveals Evolutionary Causalities and Consequences of Phago-Mixotrophic Mode of Nutrition.</title>
        <authorList>
            <person name="Burns J.A."/>
            <person name="Paasch A."/>
            <person name="Narechania A."/>
            <person name="Kim E."/>
        </authorList>
    </citation>
    <scope>NUCLEOTIDE SEQUENCE [LARGE SCALE GENOMIC DNA]</scope>
    <source>
        <strain evidence="2 3">PLY_AMNH</strain>
    </source>
</reference>
<dbReference type="EMBL" id="LGRX02010993">
    <property type="protein sequence ID" value="KAK3269395.1"/>
    <property type="molecule type" value="Genomic_DNA"/>
</dbReference>
<evidence type="ECO:0000313" key="2">
    <source>
        <dbReference type="EMBL" id="KAK3269395.1"/>
    </source>
</evidence>
<name>A0AAE0G0T2_9CHLO</name>
<protein>
    <submittedName>
        <fullName evidence="2">Uncharacterized protein</fullName>
    </submittedName>
</protein>
<keyword evidence="3" id="KW-1185">Reference proteome</keyword>
<proteinExistence type="predicted"/>
<feature type="region of interest" description="Disordered" evidence="1">
    <location>
        <begin position="57"/>
        <end position="88"/>
    </location>
</feature>
<comment type="caution">
    <text evidence="2">The sequence shown here is derived from an EMBL/GenBank/DDBJ whole genome shotgun (WGS) entry which is preliminary data.</text>
</comment>
<accession>A0AAE0G0T2</accession>
<feature type="compositionally biased region" description="Low complexity" evidence="1">
    <location>
        <begin position="117"/>
        <end position="135"/>
    </location>
</feature>
<feature type="region of interest" description="Disordered" evidence="1">
    <location>
        <begin position="111"/>
        <end position="143"/>
    </location>
</feature>
<dbReference type="Proteomes" id="UP001190700">
    <property type="component" value="Unassembled WGS sequence"/>
</dbReference>
<organism evidence="2 3">
    <name type="scientific">Cymbomonas tetramitiformis</name>
    <dbReference type="NCBI Taxonomy" id="36881"/>
    <lineage>
        <taxon>Eukaryota</taxon>
        <taxon>Viridiplantae</taxon>
        <taxon>Chlorophyta</taxon>
        <taxon>Pyramimonadophyceae</taxon>
        <taxon>Pyramimonadales</taxon>
        <taxon>Pyramimonadaceae</taxon>
        <taxon>Cymbomonas</taxon>
    </lineage>
</organism>
<dbReference type="AlphaFoldDB" id="A0AAE0G0T2"/>
<feature type="compositionally biased region" description="Low complexity" evidence="1">
    <location>
        <begin position="57"/>
        <end position="66"/>
    </location>
</feature>
<gene>
    <name evidence="2" type="ORF">CYMTET_22162</name>
</gene>